<organism evidence="12 13">
    <name type="scientific">Tieghemiomyces parasiticus</name>
    <dbReference type="NCBI Taxonomy" id="78921"/>
    <lineage>
        <taxon>Eukaryota</taxon>
        <taxon>Fungi</taxon>
        <taxon>Fungi incertae sedis</taxon>
        <taxon>Zoopagomycota</taxon>
        <taxon>Kickxellomycotina</taxon>
        <taxon>Dimargaritomycetes</taxon>
        <taxon>Dimargaritales</taxon>
        <taxon>Dimargaritaceae</taxon>
        <taxon>Tieghemiomyces</taxon>
    </lineage>
</organism>
<evidence type="ECO:0000259" key="11">
    <source>
        <dbReference type="PROSITE" id="PS50179"/>
    </source>
</evidence>
<dbReference type="InterPro" id="IPR013083">
    <property type="entry name" value="Znf_RING/FYVE/PHD"/>
</dbReference>
<dbReference type="Gene3D" id="6.10.140.100">
    <property type="match status" value="1"/>
</dbReference>
<feature type="compositionally biased region" description="Low complexity" evidence="9">
    <location>
        <begin position="600"/>
        <end position="609"/>
    </location>
</feature>
<feature type="region of interest" description="Disordered" evidence="9">
    <location>
        <begin position="379"/>
        <end position="419"/>
    </location>
</feature>
<evidence type="ECO:0000259" key="10">
    <source>
        <dbReference type="PROSITE" id="PS50178"/>
    </source>
</evidence>
<dbReference type="Proteomes" id="UP001150569">
    <property type="component" value="Unassembled WGS sequence"/>
</dbReference>
<keyword evidence="13" id="KW-1185">Reference proteome</keyword>
<feature type="compositionally biased region" description="Polar residues" evidence="9">
    <location>
        <begin position="610"/>
        <end position="621"/>
    </location>
</feature>
<evidence type="ECO:0000256" key="1">
    <source>
        <dbReference type="ARBA" id="ARBA00004125"/>
    </source>
</evidence>
<feature type="domain" description="FYVE-type" evidence="10">
    <location>
        <begin position="168"/>
        <end position="228"/>
    </location>
</feature>
<dbReference type="InterPro" id="IPR017073">
    <property type="entry name" value="HGS/VPS27"/>
</dbReference>
<dbReference type="SMART" id="SM00288">
    <property type="entry name" value="VHS"/>
    <property type="match status" value="1"/>
</dbReference>
<dbReference type="SMART" id="SM00726">
    <property type="entry name" value="UIM"/>
    <property type="match status" value="2"/>
</dbReference>
<dbReference type="InterPro" id="IPR003903">
    <property type="entry name" value="UIM_dom"/>
</dbReference>
<keyword evidence="6 8" id="KW-0863">Zinc-finger</keyword>
<feature type="region of interest" description="Disordered" evidence="9">
    <location>
        <begin position="290"/>
        <end position="318"/>
    </location>
</feature>
<proteinExistence type="inferred from homology"/>
<dbReference type="InterPro" id="IPR008942">
    <property type="entry name" value="ENTH_VHS"/>
</dbReference>
<evidence type="ECO:0000256" key="7">
    <source>
        <dbReference type="ARBA" id="ARBA00022833"/>
    </source>
</evidence>
<evidence type="ECO:0000256" key="2">
    <source>
        <dbReference type="ARBA" id="ARBA00008597"/>
    </source>
</evidence>
<dbReference type="OrthoDB" id="957735at2759"/>
<dbReference type="PROSITE" id="PS50179">
    <property type="entry name" value="VHS"/>
    <property type="match status" value="1"/>
</dbReference>
<dbReference type="GO" id="GO:0032456">
    <property type="term" value="P:endocytic recycling"/>
    <property type="evidence" value="ECO:0007669"/>
    <property type="project" value="TreeGrafter"/>
</dbReference>
<dbReference type="Gene3D" id="1.20.5.1940">
    <property type="match status" value="1"/>
</dbReference>
<dbReference type="Gene3D" id="1.25.40.90">
    <property type="match status" value="1"/>
</dbReference>
<dbReference type="GO" id="GO:0035091">
    <property type="term" value="F:phosphatidylinositol binding"/>
    <property type="evidence" value="ECO:0007669"/>
    <property type="project" value="InterPro"/>
</dbReference>
<dbReference type="GO" id="GO:0043130">
    <property type="term" value="F:ubiquitin binding"/>
    <property type="evidence" value="ECO:0007669"/>
    <property type="project" value="InterPro"/>
</dbReference>
<dbReference type="AlphaFoldDB" id="A0A9W8A522"/>
<dbReference type="Pfam" id="PF01363">
    <property type="entry name" value="FYVE"/>
    <property type="match status" value="1"/>
</dbReference>
<dbReference type="CDD" id="cd15735">
    <property type="entry name" value="FYVE_spVPS27p_like"/>
    <property type="match status" value="1"/>
</dbReference>
<dbReference type="SMART" id="SM00064">
    <property type="entry name" value="FYVE"/>
    <property type="match status" value="1"/>
</dbReference>
<gene>
    <name evidence="12" type="primary">VPS27_1</name>
    <name evidence="12" type="ORF">IWQ60_006147</name>
</gene>
<dbReference type="PROSITE" id="PS50178">
    <property type="entry name" value="ZF_FYVE"/>
    <property type="match status" value="1"/>
</dbReference>
<dbReference type="PANTHER" id="PTHR46275">
    <property type="entry name" value="HEPATOCYTE GROWTH FACTOR-REGULATED TYROSINE KINASE SUBSTRATE"/>
    <property type="match status" value="1"/>
</dbReference>
<dbReference type="GO" id="GO:0010008">
    <property type="term" value="C:endosome membrane"/>
    <property type="evidence" value="ECO:0007669"/>
    <property type="project" value="UniProtKB-SubCell"/>
</dbReference>
<dbReference type="Gene3D" id="3.30.40.10">
    <property type="entry name" value="Zinc/RING finger domain, C3HC4 (zinc finger)"/>
    <property type="match status" value="1"/>
</dbReference>
<feature type="region of interest" description="Disordered" evidence="9">
    <location>
        <begin position="595"/>
        <end position="695"/>
    </location>
</feature>
<dbReference type="GO" id="GO:0007034">
    <property type="term" value="P:vacuolar transport"/>
    <property type="evidence" value="ECO:0007669"/>
    <property type="project" value="UniProtKB-ARBA"/>
</dbReference>
<evidence type="ECO:0000256" key="5">
    <source>
        <dbReference type="ARBA" id="ARBA00022753"/>
    </source>
</evidence>
<dbReference type="Pfam" id="PF02809">
    <property type="entry name" value="UIM"/>
    <property type="match status" value="2"/>
</dbReference>
<evidence type="ECO:0000313" key="12">
    <source>
        <dbReference type="EMBL" id="KAJ1923024.1"/>
    </source>
</evidence>
<feature type="compositionally biased region" description="Low complexity" evidence="9">
    <location>
        <begin position="654"/>
        <end position="663"/>
    </location>
</feature>
<dbReference type="InterPro" id="IPR017455">
    <property type="entry name" value="Znf_FYVE-rel"/>
</dbReference>
<dbReference type="GO" id="GO:0008270">
    <property type="term" value="F:zinc ion binding"/>
    <property type="evidence" value="ECO:0007669"/>
    <property type="project" value="UniProtKB-KW"/>
</dbReference>
<name>A0A9W8A522_9FUNG</name>
<feature type="region of interest" description="Disordered" evidence="9">
    <location>
        <begin position="336"/>
        <end position="357"/>
    </location>
</feature>
<dbReference type="InterPro" id="IPR011011">
    <property type="entry name" value="Znf_FYVE_PHD"/>
</dbReference>
<comment type="similarity">
    <text evidence="2">Belongs to the VPS27 family.</text>
</comment>
<keyword evidence="4" id="KW-0479">Metal-binding</keyword>
<dbReference type="EMBL" id="JANBPT010000359">
    <property type="protein sequence ID" value="KAJ1923024.1"/>
    <property type="molecule type" value="Genomic_DNA"/>
</dbReference>
<keyword evidence="7" id="KW-0862">Zinc</keyword>
<dbReference type="GO" id="GO:0005769">
    <property type="term" value="C:early endosome"/>
    <property type="evidence" value="ECO:0007669"/>
    <property type="project" value="TreeGrafter"/>
</dbReference>
<dbReference type="PANTHER" id="PTHR46275:SF1">
    <property type="entry name" value="HEPATOCYTE GROWTH FACTOR-REGULATED TYROSINE KINASE SUBSTRATE"/>
    <property type="match status" value="1"/>
</dbReference>
<evidence type="ECO:0000256" key="8">
    <source>
        <dbReference type="PROSITE-ProRule" id="PRU00091"/>
    </source>
</evidence>
<dbReference type="CDD" id="cd16979">
    <property type="entry name" value="VHS_Vps27"/>
    <property type="match status" value="1"/>
</dbReference>
<dbReference type="InterPro" id="IPR002014">
    <property type="entry name" value="VHS_dom"/>
</dbReference>
<dbReference type="InterPro" id="IPR000306">
    <property type="entry name" value="Znf_FYVE"/>
</dbReference>
<feature type="compositionally biased region" description="Low complexity" evidence="9">
    <location>
        <begin position="302"/>
        <end position="318"/>
    </location>
</feature>
<reference evidence="12" key="1">
    <citation type="submission" date="2022-07" db="EMBL/GenBank/DDBJ databases">
        <title>Phylogenomic reconstructions and comparative analyses of Kickxellomycotina fungi.</title>
        <authorList>
            <person name="Reynolds N.K."/>
            <person name="Stajich J.E."/>
            <person name="Barry K."/>
            <person name="Grigoriev I.V."/>
            <person name="Crous P."/>
            <person name="Smith M.E."/>
        </authorList>
    </citation>
    <scope>NUCLEOTIDE SEQUENCE</scope>
    <source>
        <strain evidence="12">RSA 861</strain>
    </source>
</reference>
<evidence type="ECO:0000256" key="6">
    <source>
        <dbReference type="ARBA" id="ARBA00022771"/>
    </source>
</evidence>
<comment type="caution">
    <text evidence="12">The sequence shown here is derived from an EMBL/GenBank/DDBJ whole genome shotgun (WGS) entry which is preliminary data.</text>
</comment>
<evidence type="ECO:0000256" key="3">
    <source>
        <dbReference type="ARBA" id="ARBA00017753"/>
    </source>
</evidence>
<dbReference type="SUPFAM" id="SSF57903">
    <property type="entry name" value="FYVE/PHD zinc finger"/>
    <property type="match status" value="1"/>
</dbReference>
<evidence type="ECO:0000256" key="9">
    <source>
        <dbReference type="SAM" id="MobiDB-lite"/>
    </source>
</evidence>
<accession>A0A9W8A522</accession>
<evidence type="ECO:0000256" key="4">
    <source>
        <dbReference type="ARBA" id="ARBA00022723"/>
    </source>
</evidence>
<comment type="subcellular location">
    <subcellularLocation>
        <location evidence="1">Endosome membrane</location>
        <topology evidence="1">Peripheral membrane protein</topology>
        <orientation evidence="1">Cytoplasmic side</orientation>
    </subcellularLocation>
</comment>
<evidence type="ECO:0000313" key="13">
    <source>
        <dbReference type="Proteomes" id="UP001150569"/>
    </source>
</evidence>
<dbReference type="SUPFAM" id="SSF48464">
    <property type="entry name" value="ENTH/VHS domain"/>
    <property type="match status" value="1"/>
</dbReference>
<sequence>MVTRLIYGNWVDDYIEKATSESIPRGQEDYGTNLEISDQIRSKQMPAKEAAKSLRRRIAHKNPNVQLLALRLTDMLVKNGGAPFLTEVANREFMDDLVSLLHAPQSLHYEVQRQLLGLIQEWALAFRSKPDLQYPSQVYHRLKAEGFPFPVEGKPASAIIETATAPEWTDSDVCMRCRTAFTLTNRKHHCRNCGQTFCQQCSSNNIALPHFGLNDPVRVCHGCYLKVKKVVHNSESATRAGPRSPGPYRPTVATHVTTAVGANASASVTRPADEDEDLKLAIQMSLREAQTNPRNYGPHGPASPSSTRPAAATTTSTRVPGSLYAVEDVKVVGGRDPLVTTQEGALSAPTEDEGEEDPDLAAAIAASLQQMKVDDAQRHSAYGYPPPVSVAEGEASPGNSSFLSMQAPGANGGGSSIPPAPKAYELSTLEKENIQLFASLLARVQTEAQARGDHPNLYEHPQIPYLHEQISKLQPKVARNLAEVVGTHERLLGLHAKIGQAVKKYDQLLDERINLARAGPAAHGNSPYGPPGTLTNGYAATPGVYPPTGPAYHPASPSTSAAVGTTYHLQPHTTSPPPPVGYPMANPSYPAYPPVPPTSVMPQPTTTSTWPGNPHTTTGSQPYPGPPPDQQLAAYPPQMSNTYVGYPPPPPPAGAGYAISAPATQPTRTDDSARHTAAAPPTPAPEPQDAPLIEL</sequence>
<dbReference type="Pfam" id="PF00790">
    <property type="entry name" value="VHS"/>
    <property type="match status" value="1"/>
</dbReference>
<dbReference type="GO" id="GO:0031623">
    <property type="term" value="P:receptor internalization"/>
    <property type="evidence" value="ECO:0007669"/>
    <property type="project" value="TreeGrafter"/>
</dbReference>
<keyword evidence="5" id="KW-0967">Endosome</keyword>
<protein>
    <recommendedName>
        <fullName evidence="3">Vacuolar protein sorting-associated protein 27</fullName>
    </recommendedName>
</protein>
<feature type="domain" description="VHS" evidence="11">
    <location>
        <begin position="20"/>
        <end position="150"/>
    </location>
</feature>
<dbReference type="PROSITE" id="PS50330">
    <property type="entry name" value="UIM"/>
    <property type="match status" value="1"/>
</dbReference>